<comment type="caution">
    <text evidence="2">The sequence shown here is derived from an EMBL/GenBank/DDBJ whole genome shotgun (WGS) entry which is preliminary data.</text>
</comment>
<evidence type="ECO:0000313" key="3">
    <source>
        <dbReference type="Proteomes" id="UP001487740"/>
    </source>
</evidence>
<feature type="region of interest" description="Disordered" evidence="1">
    <location>
        <begin position="66"/>
        <end position="94"/>
    </location>
</feature>
<dbReference type="Proteomes" id="UP001487740">
    <property type="component" value="Unassembled WGS sequence"/>
</dbReference>
<protein>
    <submittedName>
        <fullName evidence="2">Uncharacterized protein</fullName>
    </submittedName>
</protein>
<dbReference type="EMBL" id="JARAKH010000052">
    <property type="protein sequence ID" value="KAK8375291.1"/>
    <property type="molecule type" value="Genomic_DNA"/>
</dbReference>
<accession>A0AAW0SKK1</accession>
<keyword evidence="3" id="KW-1185">Reference proteome</keyword>
<evidence type="ECO:0000313" key="2">
    <source>
        <dbReference type="EMBL" id="KAK8375291.1"/>
    </source>
</evidence>
<organism evidence="2 3">
    <name type="scientific">Scylla paramamosain</name>
    <name type="common">Mud crab</name>
    <dbReference type="NCBI Taxonomy" id="85552"/>
    <lineage>
        <taxon>Eukaryota</taxon>
        <taxon>Metazoa</taxon>
        <taxon>Ecdysozoa</taxon>
        <taxon>Arthropoda</taxon>
        <taxon>Crustacea</taxon>
        <taxon>Multicrustacea</taxon>
        <taxon>Malacostraca</taxon>
        <taxon>Eumalacostraca</taxon>
        <taxon>Eucarida</taxon>
        <taxon>Decapoda</taxon>
        <taxon>Pleocyemata</taxon>
        <taxon>Brachyura</taxon>
        <taxon>Eubrachyura</taxon>
        <taxon>Portunoidea</taxon>
        <taxon>Portunidae</taxon>
        <taxon>Portuninae</taxon>
        <taxon>Scylla</taxon>
    </lineage>
</organism>
<gene>
    <name evidence="2" type="ORF">O3P69_012777</name>
</gene>
<proteinExistence type="predicted"/>
<evidence type="ECO:0000256" key="1">
    <source>
        <dbReference type="SAM" id="MobiDB-lite"/>
    </source>
</evidence>
<feature type="non-terminal residue" evidence="2">
    <location>
        <position position="94"/>
    </location>
</feature>
<dbReference type="AlphaFoldDB" id="A0AAW0SKK1"/>
<sequence>MNKEEEEEEEKVVVVVVVVDLRDAERRLASASRHHSATSLCGRPSSFIFRHLLTRRGKTEAGILKEGQQYRCRQPEGRAGTQRQAAWSKGSNKE</sequence>
<reference evidence="2 3" key="1">
    <citation type="submission" date="2023-03" db="EMBL/GenBank/DDBJ databases">
        <title>High-quality genome of Scylla paramamosain provides insights in environmental adaptation.</title>
        <authorList>
            <person name="Zhang L."/>
        </authorList>
    </citation>
    <scope>NUCLEOTIDE SEQUENCE [LARGE SCALE GENOMIC DNA]</scope>
    <source>
        <strain evidence="2">LZ_2023a</strain>
        <tissue evidence="2">Muscle</tissue>
    </source>
</reference>
<name>A0AAW0SKK1_SCYPA</name>